<reference evidence="2" key="1">
    <citation type="submission" date="2020-03" db="EMBL/GenBank/DDBJ databases">
        <title>A high-quality chromosome-level genome assembly of a woody plant with both climbing and erect habits, Rhamnella rubrinervis.</title>
        <authorList>
            <person name="Lu Z."/>
            <person name="Yang Y."/>
            <person name="Zhu X."/>
            <person name="Sun Y."/>
        </authorList>
    </citation>
    <scope>NUCLEOTIDE SEQUENCE</scope>
    <source>
        <strain evidence="2">BYM</strain>
        <tissue evidence="2">Leaf</tissue>
    </source>
</reference>
<feature type="region of interest" description="Disordered" evidence="1">
    <location>
        <begin position="18"/>
        <end position="42"/>
    </location>
</feature>
<dbReference type="EMBL" id="VOIH02000008">
    <property type="protein sequence ID" value="KAF3439528.1"/>
    <property type="molecule type" value="Genomic_DNA"/>
</dbReference>
<dbReference type="Proteomes" id="UP000796880">
    <property type="component" value="Unassembled WGS sequence"/>
</dbReference>
<protein>
    <recommendedName>
        <fullName evidence="4">Maternal effect embryo arrest 59</fullName>
    </recommendedName>
</protein>
<evidence type="ECO:0000313" key="2">
    <source>
        <dbReference type="EMBL" id="KAF3439528.1"/>
    </source>
</evidence>
<organism evidence="2 3">
    <name type="scientific">Rhamnella rubrinervis</name>
    <dbReference type="NCBI Taxonomy" id="2594499"/>
    <lineage>
        <taxon>Eukaryota</taxon>
        <taxon>Viridiplantae</taxon>
        <taxon>Streptophyta</taxon>
        <taxon>Embryophyta</taxon>
        <taxon>Tracheophyta</taxon>
        <taxon>Spermatophyta</taxon>
        <taxon>Magnoliopsida</taxon>
        <taxon>eudicotyledons</taxon>
        <taxon>Gunneridae</taxon>
        <taxon>Pentapetalae</taxon>
        <taxon>rosids</taxon>
        <taxon>fabids</taxon>
        <taxon>Rosales</taxon>
        <taxon>Rhamnaceae</taxon>
        <taxon>rhamnoid group</taxon>
        <taxon>Rhamneae</taxon>
        <taxon>Rhamnella</taxon>
    </lineage>
</organism>
<proteinExistence type="predicted"/>
<gene>
    <name evidence="2" type="ORF">FNV43_RR17806</name>
</gene>
<comment type="caution">
    <text evidence="2">The sequence shown here is derived from an EMBL/GenBank/DDBJ whole genome shotgun (WGS) entry which is preliminary data.</text>
</comment>
<dbReference type="PANTHER" id="PTHR34686:SF5">
    <property type="entry name" value="OS05G0451300 PROTEIN"/>
    <property type="match status" value="1"/>
</dbReference>
<dbReference type="OrthoDB" id="1918800at2759"/>
<evidence type="ECO:0000313" key="3">
    <source>
        <dbReference type="Proteomes" id="UP000796880"/>
    </source>
</evidence>
<accession>A0A8K0GVZ6</accession>
<evidence type="ECO:0008006" key="4">
    <source>
        <dbReference type="Google" id="ProtNLM"/>
    </source>
</evidence>
<dbReference type="AlphaFoldDB" id="A0A8K0GVZ6"/>
<evidence type="ECO:0000256" key="1">
    <source>
        <dbReference type="SAM" id="MobiDB-lite"/>
    </source>
</evidence>
<keyword evidence="3" id="KW-1185">Reference proteome</keyword>
<feature type="compositionally biased region" description="Basic and acidic residues" evidence="1">
    <location>
        <begin position="22"/>
        <end position="42"/>
    </location>
</feature>
<dbReference type="PANTHER" id="PTHR34686">
    <property type="entry name" value="MATERNAL EFFECT EMBRYO ARREST PROTEIN"/>
    <property type="match status" value="1"/>
</dbReference>
<sequence>MVWLGGRSDHIKDMSKSLSMRTGHEQGRPNRSDTHLSSEQEAEIEAKTRDYFNGVVPKRHTKPQRSEYSSNYVDLLSPHDTSPEFVEFQRLQNDPQKLGYKTNEVSDEFVETEYYKDLNCVGKQHHTTGTGFINIDKTTGDNRYILEPDSDTTCHTSCKGNPATNDWVPEAANYQIPLDSGKPRRSDN</sequence>
<name>A0A8K0GVZ6_9ROSA</name>